<dbReference type="InterPro" id="IPR011990">
    <property type="entry name" value="TPR-like_helical_dom_sf"/>
</dbReference>
<dbReference type="Pfam" id="PF13424">
    <property type="entry name" value="TPR_12"/>
    <property type="match status" value="1"/>
</dbReference>
<feature type="compositionally biased region" description="Basic and acidic residues" evidence="1">
    <location>
        <begin position="350"/>
        <end position="365"/>
    </location>
</feature>
<feature type="compositionally biased region" description="Basic residues" evidence="1">
    <location>
        <begin position="294"/>
        <end position="303"/>
    </location>
</feature>
<feature type="region of interest" description="Disordered" evidence="1">
    <location>
        <begin position="1"/>
        <end position="26"/>
    </location>
</feature>
<name>A0A423X888_9PEZI</name>
<feature type="compositionally biased region" description="Low complexity" evidence="1">
    <location>
        <begin position="254"/>
        <end position="274"/>
    </location>
</feature>
<evidence type="ECO:0000256" key="1">
    <source>
        <dbReference type="SAM" id="MobiDB-lite"/>
    </source>
</evidence>
<proteinExistence type="predicted"/>
<protein>
    <submittedName>
        <fullName evidence="2">Uncharacterized protein</fullName>
    </submittedName>
</protein>
<feature type="region of interest" description="Disordered" evidence="1">
    <location>
        <begin position="556"/>
        <end position="576"/>
    </location>
</feature>
<dbReference type="AlphaFoldDB" id="A0A423X888"/>
<keyword evidence="3" id="KW-1185">Reference proteome</keyword>
<accession>A0A423X888</accession>
<dbReference type="EMBL" id="LKEA01000001">
    <property type="protein sequence ID" value="ROW12175.1"/>
    <property type="molecule type" value="Genomic_DNA"/>
</dbReference>
<comment type="caution">
    <text evidence="2">The sequence shown here is derived from an EMBL/GenBank/DDBJ whole genome shotgun (WGS) entry which is preliminary data.</text>
</comment>
<feature type="region of interest" description="Disordered" evidence="1">
    <location>
        <begin position="422"/>
        <end position="443"/>
    </location>
</feature>
<feature type="compositionally biased region" description="Pro residues" evidence="1">
    <location>
        <begin position="557"/>
        <end position="569"/>
    </location>
</feature>
<evidence type="ECO:0000313" key="3">
    <source>
        <dbReference type="Proteomes" id="UP000283895"/>
    </source>
</evidence>
<dbReference type="SUPFAM" id="SSF48452">
    <property type="entry name" value="TPR-like"/>
    <property type="match status" value="1"/>
</dbReference>
<sequence>MEGSSRDQPQEPVHQALEENPDEDPTAAALNKKYRALDKAAFRAEMSGRFETAIACYRSTVKQKIRDYGEETPQTAMTLHSLGMAYYKARRYNEVEECLLRALKGREAFVEAGGADEEAAIDAANTRDALGRLYEGQGRFDEARKMRLRGKAAGHILCGNPNCLSGCFELKELLELDQEAIGIGEPQTTIEEANDAAQTVEGDRCPEDQEEEELLQAQLQASTEAETSHKILAETETLEGISSLHEPKEDSKSQIEPPAASASAEPAEANISPEVKAGDSEQPPRMAASSSPKTAKKPQKPQPRKQAPQISYQKWEKAIKRKEKQSLKEKPEDPVVASSSSAGGPGSHTEPPKKDPATERVQSDKDQEEYTALIQEITTLALDCTTLARGILTTLREDTTSSTEVLPATDQQETIMPQGVESEVSEALEPAEDQRETSQLEAEGPVMADIQSAEGQGEQHEPEQKGPIVRELSLSPPLEFLPEDFEEPLKKKPVVIARTPVAPWNEPGGSGVAPWAVHYLHPGETYVCTCIAYPGGCIPYPPRLVHYALNTSRLPQPWQPGPGGSPRPRPGGVVFRPGASTFMPA</sequence>
<dbReference type="OrthoDB" id="432970at2759"/>
<evidence type="ECO:0000313" key="2">
    <source>
        <dbReference type="EMBL" id="ROW12175.1"/>
    </source>
</evidence>
<organism evidence="2 3">
    <name type="scientific">Cytospora schulzeri</name>
    <dbReference type="NCBI Taxonomy" id="448051"/>
    <lineage>
        <taxon>Eukaryota</taxon>
        <taxon>Fungi</taxon>
        <taxon>Dikarya</taxon>
        <taxon>Ascomycota</taxon>
        <taxon>Pezizomycotina</taxon>
        <taxon>Sordariomycetes</taxon>
        <taxon>Sordariomycetidae</taxon>
        <taxon>Diaporthales</taxon>
        <taxon>Cytosporaceae</taxon>
        <taxon>Cytospora</taxon>
    </lineage>
</organism>
<reference evidence="2 3" key="1">
    <citation type="submission" date="2015-09" db="EMBL/GenBank/DDBJ databases">
        <title>Host preference determinants of Valsa canker pathogens revealed by comparative genomics.</title>
        <authorList>
            <person name="Yin Z."/>
            <person name="Huang L."/>
        </authorList>
    </citation>
    <scope>NUCLEOTIDE SEQUENCE [LARGE SCALE GENOMIC DNA]</scope>
    <source>
        <strain evidence="2 3">03-1</strain>
    </source>
</reference>
<feature type="region of interest" description="Disordered" evidence="1">
    <location>
        <begin position="239"/>
        <end position="369"/>
    </location>
</feature>
<dbReference type="STRING" id="356882.A0A423X888"/>
<dbReference type="Proteomes" id="UP000283895">
    <property type="component" value="Unassembled WGS sequence"/>
</dbReference>
<gene>
    <name evidence="2" type="ORF">VMCG_00320</name>
</gene>
<dbReference type="Gene3D" id="1.25.40.10">
    <property type="entry name" value="Tetratricopeptide repeat domain"/>
    <property type="match status" value="1"/>
</dbReference>
<feature type="compositionally biased region" description="Basic and acidic residues" evidence="1">
    <location>
        <begin position="314"/>
        <end position="333"/>
    </location>
</feature>